<dbReference type="Proteomes" id="UP001054945">
    <property type="component" value="Unassembled WGS sequence"/>
</dbReference>
<proteinExistence type="predicted"/>
<accession>A0AAV4PMI3</accession>
<keyword evidence="2" id="KW-1185">Reference proteome</keyword>
<gene>
    <name evidence="1" type="ORF">CEXT_756971</name>
</gene>
<name>A0AAV4PMI3_CAEEX</name>
<dbReference type="EMBL" id="BPLR01004877">
    <property type="protein sequence ID" value="GIX98218.1"/>
    <property type="molecule type" value="Genomic_DNA"/>
</dbReference>
<dbReference type="AlphaFoldDB" id="A0AAV4PMI3"/>
<comment type="caution">
    <text evidence="1">The sequence shown here is derived from an EMBL/GenBank/DDBJ whole genome shotgun (WGS) entry which is preliminary data.</text>
</comment>
<evidence type="ECO:0000313" key="2">
    <source>
        <dbReference type="Proteomes" id="UP001054945"/>
    </source>
</evidence>
<evidence type="ECO:0000313" key="1">
    <source>
        <dbReference type="EMBL" id="GIX98218.1"/>
    </source>
</evidence>
<protein>
    <submittedName>
        <fullName evidence="1">Uncharacterized protein</fullName>
    </submittedName>
</protein>
<sequence length="80" mass="9190">MIDSDWQNITKVNCFIILRETTQIKTGREISHREQFNDLEKMGVAENPNQPPHRQWPEEEKSLSVALLCVVAHGCEQSKG</sequence>
<organism evidence="1 2">
    <name type="scientific">Caerostris extrusa</name>
    <name type="common">Bark spider</name>
    <name type="synonym">Caerostris bankana</name>
    <dbReference type="NCBI Taxonomy" id="172846"/>
    <lineage>
        <taxon>Eukaryota</taxon>
        <taxon>Metazoa</taxon>
        <taxon>Ecdysozoa</taxon>
        <taxon>Arthropoda</taxon>
        <taxon>Chelicerata</taxon>
        <taxon>Arachnida</taxon>
        <taxon>Araneae</taxon>
        <taxon>Araneomorphae</taxon>
        <taxon>Entelegynae</taxon>
        <taxon>Araneoidea</taxon>
        <taxon>Araneidae</taxon>
        <taxon>Caerostris</taxon>
    </lineage>
</organism>
<reference evidence="1 2" key="1">
    <citation type="submission" date="2021-06" db="EMBL/GenBank/DDBJ databases">
        <title>Caerostris extrusa draft genome.</title>
        <authorList>
            <person name="Kono N."/>
            <person name="Arakawa K."/>
        </authorList>
    </citation>
    <scope>NUCLEOTIDE SEQUENCE [LARGE SCALE GENOMIC DNA]</scope>
</reference>